<evidence type="ECO:0000256" key="3">
    <source>
        <dbReference type="ARBA" id="ARBA00023082"/>
    </source>
</evidence>
<dbReference type="Gene3D" id="1.10.10.10">
    <property type="entry name" value="Winged helix-like DNA-binding domain superfamily/Winged helix DNA-binding domain"/>
    <property type="match status" value="1"/>
</dbReference>
<proteinExistence type="inferred from homology"/>
<dbReference type="InterPro" id="IPR013325">
    <property type="entry name" value="RNA_pol_sigma_r2"/>
</dbReference>
<dbReference type="RefSeq" id="WP_118932102.1">
    <property type="nucleotide sequence ID" value="NZ_CP061008.1"/>
</dbReference>
<dbReference type="AlphaFoldDB" id="A0A424WGH0"/>
<dbReference type="InterPro" id="IPR013324">
    <property type="entry name" value="RNA_pol_sigma_r3/r4-like"/>
</dbReference>
<dbReference type="PANTHER" id="PTHR43133">
    <property type="entry name" value="RNA POLYMERASE ECF-TYPE SIGMA FACTO"/>
    <property type="match status" value="1"/>
</dbReference>
<dbReference type="InterPro" id="IPR014284">
    <property type="entry name" value="RNA_pol_sigma-70_dom"/>
</dbReference>
<dbReference type="Pfam" id="PF04542">
    <property type="entry name" value="Sigma70_r2"/>
    <property type="match status" value="1"/>
</dbReference>
<comment type="similarity">
    <text evidence="1">Belongs to the sigma-70 factor family. ECF subfamily.</text>
</comment>
<dbReference type="EMBL" id="QVXO01000008">
    <property type="protein sequence ID" value="RPJ92327.1"/>
    <property type="molecule type" value="Genomic_DNA"/>
</dbReference>
<name>A0A424WGH0_ALCXX</name>
<dbReference type="InterPro" id="IPR007627">
    <property type="entry name" value="RNA_pol_sigma70_r2"/>
</dbReference>
<dbReference type="PANTHER" id="PTHR43133:SF63">
    <property type="entry name" value="RNA POLYMERASE SIGMA FACTOR FECI-RELATED"/>
    <property type="match status" value="1"/>
</dbReference>
<evidence type="ECO:0000313" key="7">
    <source>
        <dbReference type="EMBL" id="RPJ92327.1"/>
    </source>
</evidence>
<evidence type="ECO:0000256" key="4">
    <source>
        <dbReference type="ARBA" id="ARBA00023163"/>
    </source>
</evidence>
<dbReference type="InterPro" id="IPR039425">
    <property type="entry name" value="RNA_pol_sigma-70-like"/>
</dbReference>
<gene>
    <name evidence="7" type="ORF">DY367_07420</name>
</gene>
<dbReference type="Proteomes" id="UP000285324">
    <property type="component" value="Unassembled WGS sequence"/>
</dbReference>
<dbReference type="Gene3D" id="1.10.1740.10">
    <property type="match status" value="1"/>
</dbReference>
<keyword evidence="3" id="KW-0731">Sigma factor</keyword>
<comment type="caution">
    <text evidence="7">The sequence shown here is derived from an EMBL/GenBank/DDBJ whole genome shotgun (WGS) entry which is preliminary data.</text>
</comment>
<evidence type="ECO:0000256" key="1">
    <source>
        <dbReference type="ARBA" id="ARBA00010641"/>
    </source>
</evidence>
<dbReference type="SUPFAM" id="SSF88946">
    <property type="entry name" value="Sigma2 domain of RNA polymerase sigma factors"/>
    <property type="match status" value="1"/>
</dbReference>
<dbReference type="InterPro" id="IPR013249">
    <property type="entry name" value="RNA_pol_sigma70_r4_t2"/>
</dbReference>
<feature type="domain" description="RNA polymerase sigma factor 70 region 4 type 2" evidence="6">
    <location>
        <begin position="112"/>
        <end position="164"/>
    </location>
</feature>
<evidence type="ECO:0000313" key="8">
    <source>
        <dbReference type="Proteomes" id="UP000285324"/>
    </source>
</evidence>
<evidence type="ECO:0000256" key="2">
    <source>
        <dbReference type="ARBA" id="ARBA00023015"/>
    </source>
</evidence>
<dbReference type="InterPro" id="IPR036388">
    <property type="entry name" value="WH-like_DNA-bd_sf"/>
</dbReference>
<dbReference type="Pfam" id="PF08281">
    <property type="entry name" value="Sigma70_r4_2"/>
    <property type="match status" value="1"/>
</dbReference>
<dbReference type="OrthoDB" id="8654550at2"/>
<dbReference type="CDD" id="cd06171">
    <property type="entry name" value="Sigma70_r4"/>
    <property type="match status" value="1"/>
</dbReference>
<dbReference type="GO" id="GO:0016987">
    <property type="term" value="F:sigma factor activity"/>
    <property type="evidence" value="ECO:0007669"/>
    <property type="project" value="UniProtKB-KW"/>
</dbReference>
<keyword evidence="2" id="KW-0805">Transcription regulation</keyword>
<keyword evidence="4" id="KW-0804">Transcription</keyword>
<evidence type="ECO:0000259" key="6">
    <source>
        <dbReference type="Pfam" id="PF08281"/>
    </source>
</evidence>
<reference evidence="7 8" key="1">
    <citation type="submission" date="2018-08" db="EMBL/GenBank/DDBJ databases">
        <title>Achromobacter xylosoxidans Genome sequencing and assembly.</title>
        <authorList>
            <person name="Wang R."/>
            <person name="Rensing C."/>
            <person name="Li Y."/>
        </authorList>
    </citation>
    <scope>NUCLEOTIDE SEQUENCE [LARGE SCALE GENOMIC DNA]</scope>
    <source>
        <strain evidence="7 8">GD003A</strain>
    </source>
</reference>
<dbReference type="GO" id="GO:0003677">
    <property type="term" value="F:DNA binding"/>
    <property type="evidence" value="ECO:0007669"/>
    <property type="project" value="InterPro"/>
</dbReference>
<accession>A0A424WGH0</accession>
<dbReference type="NCBIfam" id="TIGR02937">
    <property type="entry name" value="sigma70-ECF"/>
    <property type="match status" value="1"/>
</dbReference>
<dbReference type="SUPFAM" id="SSF88659">
    <property type="entry name" value="Sigma3 and sigma4 domains of RNA polymerase sigma factors"/>
    <property type="match status" value="1"/>
</dbReference>
<dbReference type="GO" id="GO:0006352">
    <property type="term" value="P:DNA-templated transcription initiation"/>
    <property type="evidence" value="ECO:0007669"/>
    <property type="project" value="InterPro"/>
</dbReference>
<feature type="domain" description="RNA polymerase sigma-70 region 2" evidence="5">
    <location>
        <begin position="16"/>
        <end position="81"/>
    </location>
</feature>
<organism evidence="7 8">
    <name type="scientific">Alcaligenes xylosoxydans xylosoxydans</name>
    <name type="common">Achromobacter xylosoxidans</name>
    <dbReference type="NCBI Taxonomy" id="85698"/>
    <lineage>
        <taxon>Bacteria</taxon>
        <taxon>Pseudomonadati</taxon>
        <taxon>Pseudomonadota</taxon>
        <taxon>Betaproteobacteria</taxon>
        <taxon>Burkholderiales</taxon>
        <taxon>Alcaligenaceae</taxon>
        <taxon>Achromobacter</taxon>
    </lineage>
</organism>
<evidence type="ECO:0000259" key="5">
    <source>
        <dbReference type="Pfam" id="PF04542"/>
    </source>
</evidence>
<protein>
    <submittedName>
        <fullName evidence="7">Sigma-70 family RNA polymerase sigma factor</fullName>
    </submittedName>
</protein>
<sequence length="168" mass="18367">MTAATQPTAQHALNLLYRDHHGWLAGWLRRRLGCAHDAADLSHDTYERLLNSGRLPEAGQARAFLTQIAKGLVVDLYRRRALESAYLDALASLPEAHMPSAEARALALETLMAVDAALDALPARARQVFILSRFEGRTYSDIAQSLGVSVALVRKHMLRAAQACLAAL</sequence>